<dbReference type="AlphaFoldDB" id="A0A7W7FYV4"/>
<evidence type="ECO:0000313" key="1">
    <source>
        <dbReference type="EMBL" id="MBB4689872.1"/>
    </source>
</evidence>
<organism evidence="1 2">
    <name type="scientific">Paractinoplanes abujensis</name>
    <dbReference type="NCBI Taxonomy" id="882441"/>
    <lineage>
        <taxon>Bacteria</taxon>
        <taxon>Bacillati</taxon>
        <taxon>Actinomycetota</taxon>
        <taxon>Actinomycetes</taxon>
        <taxon>Micromonosporales</taxon>
        <taxon>Micromonosporaceae</taxon>
        <taxon>Paractinoplanes</taxon>
    </lineage>
</organism>
<name>A0A7W7FYV4_9ACTN</name>
<accession>A0A7W7FYV4</accession>
<dbReference type="Proteomes" id="UP000542742">
    <property type="component" value="Unassembled WGS sequence"/>
</dbReference>
<sequence length="235" mass="25273">MPSFALLPPHRPFSAALHPVSTPPPELPPSRRFRAASAMPALVLPACVASALPPSRRFRATPLRVAFPRCLRVDSPRCLRATTPCCFSASLSALPWAPSLCVAFVSSFARRFRAIPLRVAFRAACASTPHAACARRLRAAFLRDFPALPSCRLRGAFARRPRAVSLRCFLRAACSAMRARYACPRCFAAPLVRGRLSCAVPVLPSCRRFGWLLCGVPRLVGFGLLAPLGPGGAGS</sequence>
<gene>
    <name evidence="1" type="ORF">BKA14_000020</name>
</gene>
<protein>
    <submittedName>
        <fullName evidence="1">Uncharacterized protein</fullName>
    </submittedName>
</protein>
<evidence type="ECO:0000313" key="2">
    <source>
        <dbReference type="Proteomes" id="UP000542742"/>
    </source>
</evidence>
<comment type="caution">
    <text evidence="1">The sequence shown here is derived from an EMBL/GenBank/DDBJ whole genome shotgun (WGS) entry which is preliminary data.</text>
</comment>
<reference evidence="1 2" key="1">
    <citation type="submission" date="2020-08" db="EMBL/GenBank/DDBJ databases">
        <title>Sequencing the genomes of 1000 actinobacteria strains.</title>
        <authorList>
            <person name="Klenk H.-P."/>
        </authorList>
    </citation>
    <scope>NUCLEOTIDE SEQUENCE [LARGE SCALE GENOMIC DNA]</scope>
    <source>
        <strain evidence="1 2">DSM 45518</strain>
    </source>
</reference>
<keyword evidence="2" id="KW-1185">Reference proteome</keyword>
<proteinExistence type="predicted"/>
<dbReference type="EMBL" id="JACHMF010000001">
    <property type="protein sequence ID" value="MBB4689872.1"/>
    <property type="molecule type" value="Genomic_DNA"/>
</dbReference>